<proteinExistence type="predicted"/>
<evidence type="ECO:0000313" key="5">
    <source>
        <dbReference type="Proteomes" id="UP001358417"/>
    </source>
</evidence>
<evidence type="ECO:0000259" key="2">
    <source>
        <dbReference type="PROSITE" id="PS50090"/>
    </source>
</evidence>
<feature type="compositionally biased region" description="Polar residues" evidence="1">
    <location>
        <begin position="60"/>
        <end position="72"/>
    </location>
</feature>
<evidence type="ECO:0008006" key="6">
    <source>
        <dbReference type="Google" id="ProtNLM"/>
    </source>
</evidence>
<keyword evidence="5" id="KW-1185">Reference proteome</keyword>
<feature type="region of interest" description="Disordered" evidence="1">
    <location>
        <begin position="511"/>
        <end position="587"/>
    </location>
</feature>
<name>A0AAV9NTI0_9EURO</name>
<gene>
    <name evidence="4" type="ORF">LTR84_001263</name>
</gene>
<comment type="caution">
    <text evidence="4">The sequence shown here is derived from an EMBL/GenBank/DDBJ whole genome shotgun (WGS) entry which is preliminary data.</text>
</comment>
<evidence type="ECO:0000256" key="1">
    <source>
        <dbReference type="SAM" id="MobiDB-lite"/>
    </source>
</evidence>
<organism evidence="4 5">
    <name type="scientific">Exophiala bonariae</name>
    <dbReference type="NCBI Taxonomy" id="1690606"/>
    <lineage>
        <taxon>Eukaryota</taxon>
        <taxon>Fungi</taxon>
        <taxon>Dikarya</taxon>
        <taxon>Ascomycota</taxon>
        <taxon>Pezizomycotina</taxon>
        <taxon>Eurotiomycetes</taxon>
        <taxon>Chaetothyriomycetidae</taxon>
        <taxon>Chaetothyriales</taxon>
        <taxon>Herpotrichiellaceae</taxon>
        <taxon>Exophiala</taxon>
    </lineage>
</organism>
<feature type="compositionally biased region" description="Polar residues" evidence="1">
    <location>
        <begin position="277"/>
        <end position="295"/>
    </location>
</feature>
<dbReference type="Pfam" id="PF00249">
    <property type="entry name" value="Myb_DNA-binding"/>
    <property type="match status" value="1"/>
</dbReference>
<protein>
    <recommendedName>
        <fullName evidence="6">Myb-like domain-containing protein</fullName>
    </recommendedName>
</protein>
<feature type="region of interest" description="Disordered" evidence="1">
    <location>
        <begin position="240"/>
        <end position="295"/>
    </location>
</feature>
<dbReference type="InterPro" id="IPR001005">
    <property type="entry name" value="SANT/Myb"/>
</dbReference>
<dbReference type="AlphaFoldDB" id="A0AAV9NTI0"/>
<dbReference type="CDD" id="cd00167">
    <property type="entry name" value="SANT"/>
    <property type="match status" value="1"/>
</dbReference>
<accession>A0AAV9NTI0</accession>
<feature type="region of interest" description="Disordered" evidence="1">
    <location>
        <begin position="51"/>
        <end position="79"/>
    </location>
</feature>
<dbReference type="GeneID" id="89969485"/>
<feature type="compositionally biased region" description="Basic and acidic residues" evidence="1">
    <location>
        <begin position="572"/>
        <end position="584"/>
    </location>
</feature>
<dbReference type="PROSITE" id="PS50090">
    <property type="entry name" value="MYB_LIKE"/>
    <property type="match status" value="1"/>
</dbReference>
<feature type="region of interest" description="Disordered" evidence="1">
    <location>
        <begin position="371"/>
        <end position="437"/>
    </location>
</feature>
<dbReference type="InterPro" id="IPR009057">
    <property type="entry name" value="Homeodomain-like_sf"/>
</dbReference>
<dbReference type="RefSeq" id="XP_064712749.1">
    <property type="nucleotide sequence ID" value="XM_064844889.1"/>
</dbReference>
<dbReference type="PROSITE" id="PS51294">
    <property type="entry name" value="HTH_MYB"/>
    <property type="match status" value="1"/>
</dbReference>
<dbReference type="Proteomes" id="UP001358417">
    <property type="component" value="Unassembled WGS sequence"/>
</dbReference>
<evidence type="ECO:0000313" key="4">
    <source>
        <dbReference type="EMBL" id="KAK5065425.1"/>
    </source>
</evidence>
<sequence>MNSTFKITSAANQLDIIHYTVPPAVKPRRQQVPRPQEVMLQKCSLPDLTPNSLFDEPGESVNNPKSPTSNFADSPGAGCENLDSSTLEANFLESESTGENLFQKPVYLALLDTSLISHVSTAKESSSKGESTQYSPIGVGSIQSLAQKISSADLDVLEEPRKNSTMMGIQSTPVLKPQTMTLSSSGTETIDSTDCRDVQIDNAAEEGAKSDEDCDDGEVSLQISETEDSGLRYVDLIPSDLETSGIPSGPTPAAKQRRATEETQRSAKWSIRPVSPVGQSLRTPSTLHTTLRNARSSATIKVPRYKAGISIRPSHLERDYPSTTTKRKGPTMSATLSKRNRPLAGNPEARVLSDSESSDWAAGDDYYINEAKPKNVTQRRSTSRLSRPSKLLKTSGKRHDRGSVEILIPHRNSDQLQKIQKTPRESPAALQDNGVKSSPLSTLLTNLSVHPIRPDDSGYLTALVDDLTTVGPLLKSPAAFGLTDDIAVSLTNASVKPLTSALWLLTATISRPTQTPQSPKGRRLDSAMDSPSDDGASDSSERSSQTAHSIHHCPSDSETDGEIPQMTRGRWSKVEDKKLRDMKQSGEPWSEICEEFPDRTAGAVKARWYITLAPKSH</sequence>
<feature type="compositionally biased region" description="Polar residues" evidence="1">
    <location>
        <begin position="375"/>
        <end position="386"/>
    </location>
</feature>
<dbReference type="Gene3D" id="1.10.10.60">
    <property type="entry name" value="Homeodomain-like"/>
    <property type="match status" value="1"/>
</dbReference>
<evidence type="ECO:0000259" key="3">
    <source>
        <dbReference type="PROSITE" id="PS51294"/>
    </source>
</evidence>
<feature type="domain" description="Myb-like" evidence="2">
    <location>
        <begin position="563"/>
        <end position="612"/>
    </location>
</feature>
<dbReference type="SUPFAM" id="SSF46689">
    <property type="entry name" value="Homeodomain-like"/>
    <property type="match status" value="1"/>
</dbReference>
<dbReference type="EMBL" id="JAVRRD010000001">
    <property type="protein sequence ID" value="KAK5065425.1"/>
    <property type="molecule type" value="Genomic_DNA"/>
</dbReference>
<feature type="region of interest" description="Disordered" evidence="1">
    <location>
        <begin position="310"/>
        <end position="359"/>
    </location>
</feature>
<reference evidence="4 5" key="1">
    <citation type="submission" date="2023-08" db="EMBL/GenBank/DDBJ databases">
        <title>Black Yeasts Isolated from many extreme environments.</title>
        <authorList>
            <person name="Coleine C."/>
            <person name="Stajich J.E."/>
            <person name="Selbmann L."/>
        </authorList>
    </citation>
    <scope>NUCLEOTIDE SEQUENCE [LARGE SCALE GENOMIC DNA]</scope>
    <source>
        <strain evidence="4 5">CCFEE 5792</strain>
    </source>
</reference>
<dbReference type="InterPro" id="IPR017930">
    <property type="entry name" value="Myb_dom"/>
</dbReference>
<feature type="domain" description="HTH myb-type" evidence="3">
    <location>
        <begin position="563"/>
        <end position="616"/>
    </location>
</feature>
<dbReference type="SMART" id="SM00717">
    <property type="entry name" value="SANT"/>
    <property type="match status" value="1"/>
</dbReference>